<proteinExistence type="inferred from homology"/>
<dbReference type="PANTHER" id="PTHR11528">
    <property type="entry name" value="HEAT SHOCK PROTEIN 90 FAMILY MEMBER"/>
    <property type="match status" value="1"/>
</dbReference>
<accession>A0A4S3ZXJ3</accession>
<feature type="binding site" evidence="5">
    <location>
        <position position="31"/>
    </location>
    <ligand>
        <name>ATP</name>
        <dbReference type="ChEBI" id="CHEBI:30616"/>
    </ligand>
</feature>
<dbReference type="NCBIfam" id="NF003555">
    <property type="entry name" value="PRK05218.1"/>
    <property type="match status" value="1"/>
</dbReference>
<dbReference type="InterPro" id="IPR020568">
    <property type="entry name" value="Ribosomal_Su5_D2-typ_SF"/>
</dbReference>
<dbReference type="Pfam" id="PF13589">
    <property type="entry name" value="HATPase_c_3"/>
    <property type="match status" value="1"/>
</dbReference>
<evidence type="ECO:0000313" key="7">
    <source>
        <dbReference type="Proteomes" id="UP000307507"/>
    </source>
</evidence>
<dbReference type="GO" id="GO:0140662">
    <property type="term" value="F:ATP-dependent protein folding chaperone"/>
    <property type="evidence" value="ECO:0007669"/>
    <property type="project" value="InterPro"/>
</dbReference>
<reference evidence="6 7" key="1">
    <citation type="submission" date="2019-04" db="EMBL/GenBank/DDBJ databases">
        <title>Flavobacterium sp. nov. isolated from construction timber.</title>
        <authorList>
            <person name="Lin S.-Y."/>
            <person name="Chang C.-T."/>
            <person name="Young C.-C."/>
        </authorList>
    </citation>
    <scope>NUCLEOTIDE SEQUENCE [LARGE SCALE GENOMIC DNA]</scope>
    <source>
        <strain evidence="6 7">CC-CTC003</strain>
    </source>
</reference>
<comment type="similarity">
    <text evidence="1">Belongs to the heat shock protein 90 family.</text>
</comment>
<dbReference type="SUPFAM" id="SSF55874">
    <property type="entry name" value="ATPase domain of HSP90 chaperone/DNA topoisomerase II/histidine kinase"/>
    <property type="match status" value="1"/>
</dbReference>
<keyword evidence="3 5" id="KW-0067">ATP-binding</keyword>
<keyword evidence="2 5" id="KW-0547">Nucleotide-binding</keyword>
<evidence type="ECO:0000256" key="1">
    <source>
        <dbReference type="ARBA" id="ARBA00008239"/>
    </source>
</evidence>
<dbReference type="Gene3D" id="3.30.230.80">
    <property type="match status" value="1"/>
</dbReference>
<dbReference type="EMBL" id="SSNZ01000003">
    <property type="protein sequence ID" value="THF50612.1"/>
    <property type="molecule type" value="Genomic_DNA"/>
</dbReference>
<organism evidence="6 7">
    <name type="scientific">Flavobacterium supellecticarium</name>
    <dbReference type="NCBI Taxonomy" id="2565924"/>
    <lineage>
        <taxon>Bacteria</taxon>
        <taxon>Pseudomonadati</taxon>
        <taxon>Bacteroidota</taxon>
        <taxon>Flavobacteriia</taxon>
        <taxon>Flavobacteriales</taxon>
        <taxon>Flavobacteriaceae</taxon>
        <taxon>Flavobacterium</taxon>
    </lineage>
</organism>
<feature type="binding site" evidence="5">
    <location>
        <position position="76"/>
    </location>
    <ligand>
        <name>ATP</name>
        <dbReference type="ChEBI" id="CHEBI:30616"/>
    </ligand>
</feature>
<dbReference type="OrthoDB" id="9802640at2"/>
<dbReference type="InterPro" id="IPR001404">
    <property type="entry name" value="Hsp90_fam"/>
</dbReference>
<dbReference type="InterPro" id="IPR036890">
    <property type="entry name" value="HATPase_C_sf"/>
</dbReference>
<feature type="binding site" evidence="5">
    <location>
        <position position="167"/>
    </location>
    <ligand>
        <name>ATP</name>
        <dbReference type="ChEBI" id="CHEBI:30616"/>
    </ligand>
</feature>
<dbReference type="Proteomes" id="UP000307507">
    <property type="component" value="Unassembled WGS sequence"/>
</dbReference>
<dbReference type="InterPro" id="IPR020575">
    <property type="entry name" value="Hsp90_N"/>
</dbReference>
<feature type="binding site" evidence="5">
    <location>
        <position position="35"/>
    </location>
    <ligand>
        <name>ATP</name>
        <dbReference type="ChEBI" id="CHEBI:30616"/>
    </ligand>
</feature>
<dbReference type="SUPFAM" id="SSF54211">
    <property type="entry name" value="Ribosomal protein S5 domain 2-like"/>
    <property type="match status" value="1"/>
</dbReference>
<keyword evidence="7" id="KW-1185">Reference proteome</keyword>
<comment type="caution">
    <text evidence="6">The sequence shown here is derived from an EMBL/GenBank/DDBJ whole genome shotgun (WGS) entry which is preliminary data.</text>
</comment>
<evidence type="ECO:0000256" key="2">
    <source>
        <dbReference type="ARBA" id="ARBA00022741"/>
    </source>
</evidence>
<dbReference type="GO" id="GO:0016887">
    <property type="term" value="F:ATP hydrolysis activity"/>
    <property type="evidence" value="ECO:0007669"/>
    <property type="project" value="InterPro"/>
</dbReference>
<feature type="binding site" evidence="5">
    <location>
        <position position="81"/>
    </location>
    <ligand>
        <name>ATP</name>
        <dbReference type="ChEBI" id="CHEBI:30616"/>
    </ligand>
</feature>
<gene>
    <name evidence="6" type="primary">htpG</name>
    <name evidence="6" type="ORF">E6C50_10340</name>
</gene>
<dbReference type="GO" id="GO:0051082">
    <property type="term" value="F:unfolded protein binding"/>
    <property type="evidence" value="ECO:0007669"/>
    <property type="project" value="InterPro"/>
</dbReference>
<sequence>MTTGKINVSVENIFPLIKKFLYSDHEIFLRELVSNATDATLKLKHLTSIGEAKVEYGNPIIEVKIDKDAKKIHIIDQGLGMTAEEVEKYINQVAFSGAEEFLEKYKDSAKDSGIIGHFGLGFYSAFMVAEKVEIITKSHKDEPAAHWTCDGSPEFTLVASDKTDRGTEIILHIAEDSLEFLEEGKIRELLIKYNKFMPVPIKFGTRTEKVTTGEGDDATEETITVDNIINNPNPAWTKQPSDLNDADYKNFYRELYPMQFEEPLFNIHLNVDYPFNLTGILYFPKMSADLQIQKDKIQLYQNQVFVTDNVEGIVPEFLTMLKGVIDSPDIPLNVSRSYLQADGNVKKISNYITRKVADKLKSLFTENREDFEQKWNDIKIVLEYGMLSEPKFYEKAGAFVLYPSVDGKYYTLDELKEALKDKQTDKDDKLVVLYASNKDVQHSYIESAKEKGYEVLLLDSPIVSHLIQKLEADNEKLTFTRVDSDHIDNLIKKEDNPISKLSEDEQNNLKTVLEEIVPKTSYTVQLEAMDSKAAPFMITQPEFMRRMKEMSQSGGGGMFGMGNFPEMYNLIINTNSDLAATILNTADKTVQESLVKQALDLAKLSQNLLKGEELTAFVKRNFELIK</sequence>
<dbReference type="GO" id="GO:0005524">
    <property type="term" value="F:ATP binding"/>
    <property type="evidence" value="ECO:0007669"/>
    <property type="project" value="UniProtKB-KW"/>
</dbReference>
<dbReference type="CDD" id="cd16927">
    <property type="entry name" value="HATPase_Hsp90-like"/>
    <property type="match status" value="1"/>
</dbReference>
<dbReference type="Pfam" id="PF00183">
    <property type="entry name" value="HSP90"/>
    <property type="match status" value="1"/>
</dbReference>
<protein>
    <submittedName>
        <fullName evidence="6">Molecular chaperone HtpG</fullName>
    </submittedName>
</protein>
<feature type="binding site" evidence="5">
    <location>
        <position position="336"/>
    </location>
    <ligand>
        <name>ATP</name>
        <dbReference type="ChEBI" id="CHEBI:30616"/>
    </ligand>
</feature>
<name>A0A4S3ZXJ3_9FLAO</name>
<dbReference type="PIRSF" id="PIRSF002583">
    <property type="entry name" value="Hsp90"/>
    <property type="match status" value="1"/>
</dbReference>
<dbReference type="PRINTS" id="PR00775">
    <property type="entry name" value="HEATSHOCK90"/>
</dbReference>
<dbReference type="PROSITE" id="PS00298">
    <property type="entry name" value="HSP90"/>
    <property type="match status" value="1"/>
</dbReference>
<feature type="binding site" evidence="5">
    <location>
        <begin position="96"/>
        <end position="97"/>
    </location>
    <ligand>
        <name>ATP</name>
        <dbReference type="ChEBI" id="CHEBI:30616"/>
    </ligand>
</feature>
<dbReference type="FunFam" id="3.30.230.80:FF:000008">
    <property type="entry name" value="Molecular chaperone HtpG"/>
    <property type="match status" value="1"/>
</dbReference>
<evidence type="ECO:0000313" key="6">
    <source>
        <dbReference type="EMBL" id="THF50612.1"/>
    </source>
</evidence>
<evidence type="ECO:0000256" key="4">
    <source>
        <dbReference type="ARBA" id="ARBA00023186"/>
    </source>
</evidence>
<dbReference type="AlphaFoldDB" id="A0A4S3ZXJ3"/>
<dbReference type="InterPro" id="IPR019805">
    <property type="entry name" value="Heat_shock_protein_90_CS"/>
</dbReference>
<keyword evidence="4" id="KW-0143">Chaperone</keyword>
<dbReference type="Gene3D" id="3.40.50.11260">
    <property type="match status" value="1"/>
</dbReference>
<evidence type="ECO:0000256" key="5">
    <source>
        <dbReference type="PIRSR" id="PIRSR002583-1"/>
    </source>
</evidence>
<evidence type="ECO:0000256" key="3">
    <source>
        <dbReference type="ARBA" id="ARBA00022840"/>
    </source>
</evidence>
<dbReference type="RefSeq" id="WP_136403153.1">
    <property type="nucleotide sequence ID" value="NZ_SSNZ01000003.1"/>
</dbReference>
<dbReference type="Gene3D" id="3.30.565.10">
    <property type="entry name" value="Histidine kinase-like ATPase, C-terminal domain"/>
    <property type="match status" value="1"/>
</dbReference>